<dbReference type="GO" id="GO:0008758">
    <property type="term" value="F:UDP-2,3-diacylglucosamine hydrolase activity"/>
    <property type="evidence" value="ECO:0007669"/>
    <property type="project" value="UniProtKB-UniRule"/>
</dbReference>
<feature type="binding site" evidence="10">
    <location>
        <position position="169"/>
    </location>
    <ligand>
        <name>substrate</name>
    </ligand>
</feature>
<comment type="similarity">
    <text evidence="10">Belongs to the LpxH family.</text>
</comment>
<keyword evidence="8 10" id="KW-0472">Membrane</keyword>
<dbReference type="GO" id="GO:0005737">
    <property type="term" value="C:cytoplasm"/>
    <property type="evidence" value="ECO:0007669"/>
    <property type="project" value="InterPro"/>
</dbReference>
<dbReference type="CDD" id="cd07398">
    <property type="entry name" value="MPP_YbbF-LpxH"/>
    <property type="match status" value="1"/>
</dbReference>
<dbReference type="NCBIfam" id="TIGR01854">
    <property type="entry name" value="lipid_A_lpxH"/>
    <property type="match status" value="1"/>
</dbReference>
<evidence type="ECO:0000256" key="5">
    <source>
        <dbReference type="ARBA" id="ARBA00022723"/>
    </source>
</evidence>
<feature type="binding site" evidence="10">
    <location>
        <position position="43"/>
    </location>
    <ligand>
        <name>Mn(2+)</name>
        <dbReference type="ChEBI" id="CHEBI:29035"/>
        <label>2</label>
    </ligand>
</feature>
<dbReference type="EMBL" id="JPXY01000031">
    <property type="protein sequence ID" value="KGQ31753.1"/>
    <property type="molecule type" value="Genomic_DNA"/>
</dbReference>
<dbReference type="InterPro" id="IPR010138">
    <property type="entry name" value="UDP-diacylglucosamine_Hdrlase"/>
</dbReference>
<gene>
    <name evidence="10" type="primary">lpxH</name>
    <name evidence="12" type="ORF">P375_07150</name>
</gene>
<feature type="binding site" evidence="10">
    <location>
        <position position="12"/>
    </location>
    <ligand>
        <name>Mn(2+)</name>
        <dbReference type="ChEBI" id="CHEBI:29035"/>
        <label>1</label>
    </ligand>
</feature>
<keyword evidence="7 10" id="KW-0443">Lipid metabolism</keyword>
<dbReference type="InterPro" id="IPR004843">
    <property type="entry name" value="Calcineurin-like_PHP"/>
</dbReference>
<proteinExistence type="inferred from homology"/>
<comment type="subcellular location">
    <subcellularLocation>
        <location evidence="10">Cell inner membrane</location>
        <topology evidence="10">Peripheral membrane protein</topology>
        <orientation evidence="10">Cytoplasmic side</orientation>
    </subcellularLocation>
</comment>
<feature type="binding site" evidence="10">
    <location>
        <position position="197"/>
    </location>
    <ligand>
        <name>substrate</name>
    </ligand>
</feature>
<feature type="binding site" evidence="10">
    <location>
        <begin position="81"/>
        <end position="82"/>
    </location>
    <ligand>
        <name>substrate</name>
    </ligand>
</feature>
<keyword evidence="13" id="KW-1185">Reference proteome</keyword>
<evidence type="ECO:0000259" key="11">
    <source>
        <dbReference type="Pfam" id="PF00149"/>
    </source>
</evidence>
<evidence type="ECO:0000256" key="10">
    <source>
        <dbReference type="HAMAP-Rule" id="MF_00575"/>
    </source>
</evidence>
<dbReference type="SUPFAM" id="SSF56300">
    <property type="entry name" value="Metallo-dependent phosphatases"/>
    <property type="match status" value="1"/>
</dbReference>
<dbReference type="GO" id="GO:0030145">
    <property type="term" value="F:manganese ion binding"/>
    <property type="evidence" value="ECO:0007669"/>
    <property type="project" value="UniProtKB-UniRule"/>
</dbReference>
<comment type="cofactor">
    <cofactor evidence="10">
        <name>Mn(2+)</name>
        <dbReference type="ChEBI" id="CHEBI:29035"/>
    </cofactor>
    <text evidence="10">Binds 2 Mn(2+) ions per subunit in a binuclear metal center.</text>
</comment>
<comment type="catalytic activity">
    <reaction evidence="10">
        <text>UDP-2-N,3-O-bis[(3R)-3-hydroxytetradecanoyl]-alpha-D-glucosamine + H2O = 2-N,3-O-bis[(3R)-3-hydroxytetradecanoyl]-alpha-D-glucosaminyl 1-phosphate + UMP + 2 H(+)</text>
        <dbReference type="Rhea" id="RHEA:25213"/>
        <dbReference type="ChEBI" id="CHEBI:15377"/>
        <dbReference type="ChEBI" id="CHEBI:15378"/>
        <dbReference type="ChEBI" id="CHEBI:57865"/>
        <dbReference type="ChEBI" id="CHEBI:57957"/>
        <dbReference type="ChEBI" id="CHEBI:78847"/>
        <dbReference type="EC" id="3.6.1.54"/>
    </reaction>
</comment>
<reference evidence="12 13" key="1">
    <citation type="submission" date="2014-08" db="EMBL/GenBank/DDBJ databases">
        <title>Chaperone-usher fimbriae in a diverse selection of Gallibacterium genomes.</title>
        <authorList>
            <person name="Kudirkiene E."/>
            <person name="Bager R.J."/>
            <person name="Johnson T.J."/>
            <person name="Bojesen A.M."/>
        </authorList>
    </citation>
    <scope>NUCLEOTIDE SEQUENCE [LARGE SCALE GENOMIC DNA]</scope>
    <source>
        <strain evidence="12 13">CCM5976</strain>
    </source>
</reference>
<evidence type="ECO:0000313" key="13">
    <source>
        <dbReference type="Proteomes" id="UP000030418"/>
    </source>
</evidence>
<dbReference type="RefSeq" id="WP_039135740.1">
    <property type="nucleotide sequence ID" value="NZ_JPXY01000031.1"/>
</dbReference>
<dbReference type="InterPro" id="IPR043461">
    <property type="entry name" value="LpxH-like"/>
</dbReference>
<dbReference type="InterPro" id="IPR029052">
    <property type="entry name" value="Metallo-depent_PP-like"/>
</dbReference>
<comment type="function">
    <text evidence="10">Hydrolyzes the pyrophosphate bond of UDP-2,3-diacylglucosamine to yield 2,3-diacylglucosamine 1-phosphate (lipid X) and UMP by catalyzing the attack of water at the alpha-P atom. Involved in the biosynthesis of lipid A, a phosphorylated glycolipid that anchors the lipopolysaccharide to the outer membrane of the cell.</text>
</comment>
<feature type="binding site" evidence="10">
    <location>
        <position position="81"/>
    </location>
    <ligand>
        <name>Mn(2+)</name>
        <dbReference type="ChEBI" id="CHEBI:29035"/>
        <label>2</label>
    </ligand>
</feature>
<feature type="binding site" evidence="10">
    <location>
        <position position="124"/>
    </location>
    <ligand>
        <name>substrate</name>
    </ligand>
</feature>
<evidence type="ECO:0000256" key="8">
    <source>
        <dbReference type="ARBA" id="ARBA00023136"/>
    </source>
</evidence>
<evidence type="ECO:0000256" key="1">
    <source>
        <dbReference type="ARBA" id="ARBA00022475"/>
    </source>
</evidence>
<dbReference type="Gene3D" id="3.60.21.10">
    <property type="match status" value="1"/>
</dbReference>
<sequence>MDKPIYFIADLHLSMQSPHLLALFRYFMTEKAPEAQALYILGDLFDFWVGDDEHSKQIDEIKQLLLDLTSKGIACYFCHGNRDFLIGKKFAQETGVQLLPEYQKLALFGVATLVCHGDTLCSDDIAYQKFRKRVHQRWLQKLFLCLPLQWRIDLAQRIRRQSQYDKKEKSLQIMDVNAQTVTEIFDKFQVEQIIHGHTHRQAIHYLENGRKRIVLGDWRDKLSVFVVEKDKAGYFLNLGLPEEYGSIKET</sequence>
<organism evidence="12 13">
    <name type="scientific">Gallibacterium genomosp. 2</name>
    <dbReference type="NCBI Taxonomy" id="155517"/>
    <lineage>
        <taxon>Bacteria</taxon>
        <taxon>Pseudomonadati</taxon>
        <taxon>Pseudomonadota</taxon>
        <taxon>Gammaproteobacteria</taxon>
        <taxon>Pasteurellales</taxon>
        <taxon>Pasteurellaceae</taxon>
        <taxon>Gallibacterium</taxon>
    </lineage>
</organism>
<evidence type="ECO:0000256" key="6">
    <source>
        <dbReference type="ARBA" id="ARBA00022801"/>
    </source>
</evidence>
<name>A0A0A2XHX0_9PAST</name>
<evidence type="ECO:0000256" key="9">
    <source>
        <dbReference type="ARBA" id="ARBA00023211"/>
    </source>
</evidence>
<dbReference type="PANTHER" id="PTHR34990:SF1">
    <property type="entry name" value="UDP-2,3-DIACYLGLUCOSAMINE HYDROLASE"/>
    <property type="match status" value="1"/>
</dbReference>
<evidence type="ECO:0000256" key="2">
    <source>
        <dbReference type="ARBA" id="ARBA00022516"/>
    </source>
</evidence>
<dbReference type="PANTHER" id="PTHR34990">
    <property type="entry name" value="UDP-2,3-DIACYLGLUCOSAMINE HYDROLASE-RELATED"/>
    <property type="match status" value="1"/>
</dbReference>
<feature type="binding site" evidence="10">
    <location>
        <position position="197"/>
    </location>
    <ligand>
        <name>Mn(2+)</name>
        <dbReference type="ChEBI" id="CHEBI:29035"/>
        <label>2</label>
    </ligand>
</feature>
<keyword evidence="5 10" id="KW-0479">Metal-binding</keyword>
<protein>
    <recommendedName>
        <fullName evidence="10">UDP-2,3-diacylglucosamine hydrolase</fullName>
        <ecNumber evidence="10">3.6.1.54</ecNumber>
    </recommendedName>
    <alternativeName>
        <fullName evidence="10">UDP-2,3-diacylglucosamine diphosphatase</fullName>
    </alternativeName>
</protein>
<feature type="binding site" evidence="10">
    <location>
        <position position="162"/>
    </location>
    <ligand>
        <name>substrate</name>
    </ligand>
</feature>
<dbReference type="GO" id="GO:0009245">
    <property type="term" value="P:lipid A biosynthetic process"/>
    <property type="evidence" value="ECO:0007669"/>
    <property type="project" value="UniProtKB-UniRule"/>
</dbReference>
<dbReference type="Pfam" id="PF00149">
    <property type="entry name" value="Metallophos"/>
    <property type="match status" value="1"/>
</dbReference>
<dbReference type="GO" id="GO:0019897">
    <property type="term" value="C:extrinsic component of plasma membrane"/>
    <property type="evidence" value="ECO:0007669"/>
    <property type="project" value="UniProtKB-UniRule"/>
</dbReference>
<keyword evidence="4 10" id="KW-0441">Lipid A biosynthesis</keyword>
<accession>A0A0A2XHX0</accession>
<evidence type="ECO:0000256" key="4">
    <source>
        <dbReference type="ARBA" id="ARBA00022556"/>
    </source>
</evidence>
<feature type="domain" description="Calcineurin-like phosphoesterase" evidence="11">
    <location>
        <begin position="4"/>
        <end position="200"/>
    </location>
</feature>
<evidence type="ECO:0000256" key="7">
    <source>
        <dbReference type="ARBA" id="ARBA00023098"/>
    </source>
</evidence>
<feature type="binding site" evidence="10">
    <location>
        <position position="10"/>
    </location>
    <ligand>
        <name>Mn(2+)</name>
        <dbReference type="ChEBI" id="CHEBI:29035"/>
        <label>1</label>
    </ligand>
</feature>
<evidence type="ECO:0000256" key="3">
    <source>
        <dbReference type="ARBA" id="ARBA00022519"/>
    </source>
</evidence>
<keyword evidence="9 10" id="KW-0464">Manganese</keyword>
<keyword evidence="1 10" id="KW-1003">Cell membrane</keyword>
<feature type="binding site" evidence="10">
    <location>
        <position position="166"/>
    </location>
    <ligand>
        <name>substrate</name>
    </ligand>
</feature>
<dbReference type="Proteomes" id="UP000030418">
    <property type="component" value="Unassembled WGS sequence"/>
</dbReference>
<dbReference type="UniPathway" id="UPA00359">
    <property type="reaction ID" value="UER00480"/>
</dbReference>
<feature type="binding site" evidence="10">
    <location>
        <position position="199"/>
    </location>
    <ligand>
        <name>Mn(2+)</name>
        <dbReference type="ChEBI" id="CHEBI:29035"/>
        <label>1</label>
    </ligand>
</feature>
<dbReference type="NCBIfam" id="NF003743">
    <property type="entry name" value="PRK05340.1"/>
    <property type="match status" value="1"/>
</dbReference>
<evidence type="ECO:0000313" key="12">
    <source>
        <dbReference type="EMBL" id="KGQ31753.1"/>
    </source>
</evidence>
<keyword evidence="3 10" id="KW-0997">Cell inner membrane</keyword>
<dbReference type="HAMAP" id="MF_00575">
    <property type="entry name" value="LpxH"/>
    <property type="match status" value="1"/>
</dbReference>
<comment type="pathway">
    <text evidence="10">Glycolipid biosynthesis; lipid IV(A) biosynthesis; lipid IV(A) from (3R)-3-hydroxytetradecanoyl-[acyl-carrier-protein] and UDP-N-acetyl-alpha-D-glucosamine: step 4/6.</text>
</comment>
<comment type="caution">
    <text evidence="12">The sequence shown here is derived from an EMBL/GenBank/DDBJ whole genome shotgun (WGS) entry which is preliminary data.</text>
</comment>
<dbReference type="AlphaFoldDB" id="A0A0A2XHX0"/>
<dbReference type="EC" id="3.6.1.54" evidence="10"/>
<feature type="binding site" evidence="10">
    <location>
        <position position="116"/>
    </location>
    <ligand>
        <name>Mn(2+)</name>
        <dbReference type="ChEBI" id="CHEBI:29035"/>
        <label>2</label>
    </ligand>
</feature>
<feature type="binding site" evidence="10">
    <location>
        <position position="43"/>
    </location>
    <ligand>
        <name>Mn(2+)</name>
        <dbReference type="ChEBI" id="CHEBI:29035"/>
        <label>1</label>
    </ligand>
</feature>
<keyword evidence="2 10" id="KW-0444">Lipid biosynthesis</keyword>
<keyword evidence="6 10" id="KW-0378">Hydrolase</keyword>